<name>A0A1X1BXH9_9GAMM</name>
<evidence type="ECO:0000313" key="2">
    <source>
        <dbReference type="EMBL" id="ORM53535.1"/>
    </source>
</evidence>
<evidence type="ECO:0000313" key="3">
    <source>
        <dbReference type="Proteomes" id="UP000193933"/>
    </source>
</evidence>
<protein>
    <submittedName>
        <fullName evidence="2">Uncharacterized protein</fullName>
    </submittedName>
</protein>
<comment type="caution">
    <text evidence="2">The sequence shown here is derived from an EMBL/GenBank/DDBJ whole genome shotgun (WGS) entry which is preliminary data.</text>
</comment>
<keyword evidence="3" id="KW-1185">Reference proteome</keyword>
<sequence length="81" mass="8847">MQRDEKHRINKSSAVSPGLAAKDDRNNEVAFARLTAPALLQSSMPHACGCRLAVREASEVSGQQIKKPLMRGLDKTQQTVC</sequence>
<gene>
    <name evidence="2" type="ORF">HA41_08295</name>
</gene>
<feature type="region of interest" description="Disordered" evidence="1">
    <location>
        <begin position="1"/>
        <end position="22"/>
    </location>
</feature>
<dbReference type="AlphaFoldDB" id="A0A1X1BXH9"/>
<accession>A0A1X1BXH9</accession>
<reference evidence="2 3" key="1">
    <citation type="journal article" date="2017" name="Antonie Van Leeuwenhoek">
        <title>Phylogenomic resolution of the bacterial genus Pantoea and its relationship with Erwinia and Tatumella.</title>
        <authorList>
            <person name="Palmer M."/>
            <person name="Steenkamp E.T."/>
            <person name="Coetzee M.P."/>
            <person name="Chan W.Y."/>
            <person name="van Zyl E."/>
            <person name="De Maayer P."/>
            <person name="Coutinho T.A."/>
            <person name="Blom J."/>
            <person name="Smits T.H."/>
            <person name="Duffy B."/>
            <person name="Venter S.N."/>
        </authorList>
    </citation>
    <scope>NUCLEOTIDE SEQUENCE [LARGE SCALE GENOMIC DNA]</scope>
    <source>
        <strain evidence="2 3">LMG 24534</strain>
    </source>
</reference>
<organism evidence="2 3">
    <name type="scientific">Pantoea conspicua</name>
    <dbReference type="NCBI Taxonomy" id="472705"/>
    <lineage>
        <taxon>Bacteria</taxon>
        <taxon>Pseudomonadati</taxon>
        <taxon>Pseudomonadota</taxon>
        <taxon>Gammaproteobacteria</taxon>
        <taxon>Enterobacterales</taxon>
        <taxon>Erwiniaceae</taxon>
        <taxon>Pantoea</taxon>
    </lineage>
</organism>
<dbReference type="Proteomes" id="UP000193933">
    <property type="component" value="Unassembled WGS sequence"/>
</dbReference>
<dbReference type="EMBL" id="MLFN01000017">
    <property type="protein sequence ID" value="ORM53535.1"/>
    <property type="molecule type" value="Genomic_DNA"/>
</dbReference>
<evidence type="ECO:0000256" key="1">
    <source>
        <dbReference type="SAM" id="MobiDB-lite"/>
    </source>
</evidence>
<proteinExistence type="predicted"/>